<comment type="caution">
    <text evidence="2">The sequence shown here is derived from an EMBL/GenBank/DDBJ whole genome shotgun (WGS) entry which is preliminary data.</text>
</comment>
<keyword evidence="1" id="KW-0812">Transmembrane</keyword>
<dbReference type="RefSeq" id="WP_257451005.1">
    <property type="nucleotide sequence ID" value="NZ_JANIPJ010000021.1"/>
</dbReference>
<dbReference type="AlphaFoldDB" id="A0A9X2MUW8"/>
<keyword evidence="3" id="KW-1185">Reference proteome</keyword>
<keyword evidence="1" id="KW-1133">Transmembrane helix</keyword>
<protein>
    <submittedName>
        <fullName evidence="2">Uncharacterized protein</fullName>
    </submittedName>
</protein>
<dbReference type="EMBL" id="JANIPJ010000021">
    <property type="protein sequence ID" value="MCR2806980.1"/>
    <property type="molecule type" value="Genomic_DNA"/>
</dbReference>
<evidence type="ECO:0000256" key="1">
    <source>
        <dbReference type="SAM" id="Phobius"/>
    </source>
</evidence>
<organism evidence="2 3">
    <name type="scientific">Paenibacillus soyae</name>
    <dbReference type="NCBI Taxonomy" id="2969249"/>
    <lineage>
        <taxon>Bacteria</taxon>
        <taxon>Bacillati</taxon>
        <taxon>Bacillota</taxon>
        <taxon>Bacilli</taxon>
        <taxon>Bacillales</taxon>
        <taxon>Paenibacillaceae</taxon>
        <taxon>Paenibacillus</taxon>
    </lineage>
</organism>
<name>A0A9X2MUW8_9BACL</name>
<keyword evidence="1" id="KW-0472">Membrane</keyword>
<proteinExistence type="predicted"/>
<dbReference type="Proteomes" id="UP001141950">
    <property type="component" value="Unassembled WGS sequence"/>
</dbReference>
<feature type="transmembrane region" description="Helical" evidence="1">
    <location>
        <begin position="31"/>
        <end position="49"/>
    </location>
</feature>
<sequence>MWAIVVMLIGALIAAEELPDLIRGKRRGDIWLFAALLLAGTGLGVAQSLRVEIPNPLDAISFVFAPVGKFLEALFM</sequence>
<evidence type="ECO:0000313" key="2">
    <source>
        <dbReference type="EMBL" id="MCR2806980.1"/>
    </source>
</evidence>
<accession>A0A9X2MUW8</accession>
<evidence type="ECO:0000313" key="3">
    <source>
        <dbReference type="Proteomes" id="UP001141950"/>
    </source>
</evidence>
<reference evidence="2" key="1">
    <citation type="submission" date="2022-08" db="EMBL/GenBank/DDBJ databases">
        <title>The genomic sequence of strain Paenibacillus sp. SCIV0701.</title>
        <authorList>
            <person name="Zhao H."/>
        </authorList>
    </citation>
    <scope>NUCLEOTIDE SEQUENCE</scope>
    <source>
        <strain evidence="2">SCIV0701</strain>
    </source>
</reference>
<gene>
    <name evidence="2" type="ORF">NQZ67_24140</name>
</gene>